<name>A0A8K0T1Z0_9HYPO</name>
<dbReference type="OrthoDB" id="5132563at2759"/>
<organism evidence="1 2">
    <name type="scientific">Stachybotrys elegans</name>
    <dbReference type="NCBI Taxonomy" id="80388"/>
    <lineage>
        <taxon>Eukaryota</taxon>
        <taxon>Fungi</taxon>
        <taxon>Dikarya</taxon>
        <taxon>Ascomycota</taxon>
        <taxon>Pezizomycotina</taxon>
        <taxon>Sordariomycetes</taxon>
        <taxon>Hypocreomycetidae</taxon>
        <taxon>Hypocreales</taxon>
        <taxon>Stachybotryaceae</taxon>
        <taxon>Stachybotrys</taxon>
    </lineage>
</organism>
<dbReference type="AlphaFoldDB" id="A0A8K0T1Z0"/>
<accession>A0A8K0T1Z0</accession>
<gene>
    <name evidence="1" type="ORF">B0I35DRAFT_510443</name>
</gene>
<keyword evidence="2" id="KW-1185">Reference proteome</keyword>
<proteinExistence type="predicted"/>
<protein>
    <submittedName>
        <fullName evidence="1">Uncharacterized protein</fullName>
    </submittedName>
</protein>
<evidence type="ECO:0000313" key="2">
    <source>
        <dbReference type="Proteomes" id="UP000813444"/>
    </source>
</evidence>
<comment type="caution">
    <text evidence="1">The sequence shown here is derived from an EMBL/GenBank/DDBJ whole genome shotgun (WGS) entry which is preliminary data.</text>
</comment>
<evidence type="ECO:0000313" key="1">
    <source>
        <dbReference type="EMBL" id="KAH7323278.1"/>
    </source>
</evidence>
<dbReference type="Proteomes" id="UP000813444">
    <property type="component" value="Unassembled WGS sequence"/>
</dbReference>
<dbReference type="EMBL" id="JAGPNK010000004">
    <property type="protein sequence ID" value="KAH7323278.1"/>
    <property type="molecule type" value="Genomic_DNA"/>
</dbReference>
<reference evidence="1" key="1">
    <citation type="journal article" date="2021" name="Nat. Commun.">
        <title>Genetic determinants of endophytism in the Arabidopsis root mycobiome.</title>
        <authorList>
            <person name="Mesny F."/>
            <person name="Miyauchi S."/>
            <person name="Thiergart T."/>
            <person name="Pickel B."/>
            <person name="Atanasova L."/>
            <person name="Karlsson M."/>
            <person name="Huettel B."/>
            <person name="Barry K.W."/>
            <person name="Haridas S."/>
            <person name="Chen C."/>
            <person name="Bauer D."/>
            <person name="Andreopoulos W."/>
            <person name="Pangilinan J."/>
            <person name="LaButti K."/>
            <person name="Riley R."/>
            <person name="Lipzen A."/>
            <person name="Clum A."/>
            <person name="Drula E."/>
            <person name="Henrissat B."/>
            <person name="Kohler A."/>
            <person name="Grigoriev I.V."/>
            <person name="Martin F.M."/>
            <person name="Hacquard S."/>
        </authorList>
    </citation>
    <scope>NUCLEOTIDE SEQUENCE</scope>
    <source>
        <strain evidence="1">MPI-CAGE-CH-0235</strain>
    </source>
</reference>
<sequence length="441" mass="51008">MPSDAKLWAAWLEVADLTHNSKDEVKAKCTEFPWLKNLLPPQKSSIELGAVRLAFDDNPMDFIDILRSFASALNAQERQVYMLNKYQDAFVFVCTEIRREHRLAQLSPEQPLEQWTQAWRLNTAMASEDKVRKTEHGTAMKSAIKRLHAYQQEYAPLLKNSDFASNSILETAFGNAKAHYESTLDMKMEFSNIVDWGFRNIKPTPKLLVGFHENIRYFTELVAGLTMEKQLLSLELCLDNLKQSAATRIRSLEPIYKEIQILRDTVERQNQIITSLQYRRYMEHIPNKAHYSNNSKLPPKEQSDSSTRYWKEVWIDLVELELSKMLSPSSVTTSPRPLTSLFQSEFDYWKRKQKGPLPKSVPQSVYMGWTSYRRGVMLYGEVSGNIHQYIGTSQSLYDIKESNWSNSERSLLAALKPSCFQTVDGVKDVDWTKERIQQGLP</sequence>